<dbReference type="PROSITE" id="PS00018">
    <property type="entry name" value="EF_HAND_1"/>
    <property type="match status" value="4"/>
</dbReference>
<dbReference type="SUPFAM" id="SSF47473">
    <property type="entry name" value="EF-hand"/>
    <property type="match status" value="1"/>
</dbReference>
<dbReference type="Gene3D" id="1.10.238.10">
    <property type="entry name" value="EF-hand"/>
    <property type="match status" value="2"/>
</dbReference>
<dbReference type="EMBL" id="QFQS01000001">
    <property type="protein sequence ID" value="PZR01039.1"/>
    <property type="molecule type" value="Genomic_DNA"/>
</dbReference>
<dbReference type="AlphaFoldDB" id="A0A2W5SD29"/>
<evidence type="ECO:0000259" key="2">
    <source>
        <dbReference type="PROSITE" id="PS50222"/>
    </source>
</evidence>
<keyword evidence="3" id="KW-0808">Transferase</keyword>
<evidence type="ECO:0000256" key="1">
    <source>
        <dbReference type="SAM" id="MobiDB-lite"/>
    </source>
</evidence>
<feature type="domain" description="EF-hand" evidence="2">
    <location>
        <begin position="1"/>
        <end position="30"/>
    </location>
</feature>
<evidence type="ECO:0000313" key="3">
    <source>
        <dbReference type="EMBL" id="PZR01039.1"/>
    </source>
</evidence>
<dbReference type="Proteomes" id="UP000248975">
    <property type="component" value="Unassembled WGS sequence"/>
</dbReference>
<dbReference type="GO" id="GO:0016301">
    <property type="term" value="F:kinase activity"/>
    <property type="evidence" value="ECO:0007669"/>
    <property type="project" value="UniProtKB-KW"/>
</dbReference>
<feature type="compositionally biased region" description="Acidic residues" evidence="1">
    <location>
        <begin position="133"/>
        <end position="143"/>
    </location>
</feature>
<dbReference type="Pfam" id="PF13499">
    <property type="entry name" value="EF-hand_7"/>
    <property type="match status" value="1"/>
</dbReference>
<dbReference type="InterPro" id="IPR018247">
    <property type="entry name" value="EF_Hand_1_Ca_BS"/>
</dbReference>
<dbReference type="Pfam" id="PF13202">
    <property type="entry name" value="EF-hand_5"/>
    <property type="match status" value="2"/>
</dbReference>
<dbReference type="InterPro" id="IPR002048">
    <property type="entry name" value="EF_hand_dom"/>
</dbReference>
<proteinExistence type="predicted"/>
<keyword evidence="3" id="KW-0418">Kinase</keyword>
<dbReference type="GO" id="GO:0005509">
    <property type="term" value="F:calcium ion binding"/>
    <property type="evidence" value="ECO:0007669"/>
    <property type="project" value="InterPro"/>
</dbReference>
<accession>A0A2W5SD29</accession>
<reference evidence="3 4" key="1">
    <citation type="submission" date="2017-08" db="EMBL/GenBank/DDBJ databases">
        <title>Infants hospitalized years apart are colonized by the same room-sourced microbial strains.</title>
        <authorList>
            <person name="Brooks B."/>
            <person name="Olm M.R."/>
            <person name="Firek B.A."/>
            <person name="Baker R."/>
            <person name="Thomas B.C."/>
            <person name="Morowitz M.J."/>
            <person name="Banfield J.F."/>
        </authorList>
    </citation>
    <scope>NUCLEOTIDE SEQUENCE [LARGE SCALE GENOMIC DNA]</scope>
    <source>
        <strain evidence="3">S2_003_000_R2_11</strain>
    </source>
</reference>
<protein>
    <submittedName>
        <fullName evidence="3">Histidine kinase</fullName>
    </submittedName>
</protein>
<evidence type="ECO:0000313" key="4">
    <source>
        <dbReference type="Proteomes" id="UP000248975"/>
    </source>
</evidence>
<organism evidence="3 4">
    <name type="scientific">Cereibacter sphaeroides</name>
    <name type="common">Rhodobacter sphaeroides</name>
    <dbReference type="NCBI Taxonomy" id="1063"/>
    <lineage>
        <taxon>Bacteria</taxon>
        <taxon>Pseudomonadati</taxon>
        <taxon>Pseudomonadota</taxon>
        <taxon>Alphaproteobacteria</taxon>
        <taxon>Rhodobacterales</taxon>
        <taxon>Paracoccaceae</taxon>
        <taxon>Cereibacter</taxon>
    </lineage>
</organism>
<dbReference type="InterPro" id="IPR011992">
    <property type="entry name" value="EF-hand-dom_pair"/>
</dbReference>
<feature type="domain" description="EF-hand" evidence="2">
    <location>
        <begin position="55"/>
        <end position="90"/>
    </location>
</feature>
<name>A0A2W5SD29_CERSP</name>
<gene>
    <name evidence="3" type="ORF">DI533_06510</name>
</gene>
<dbReference type="PROSITE" id="PS50222">
    <property type="entry name" value="EF_HAND_2"/>
    <property type="match status" value="2"/>
</dbReference>
<feature type="region of interest" description="Disordered" evidence="1">
    <location>
        <begin position="110"/>
        <end position="143"/>
    </location>
</feature>
<sequence>MFDFAVIDTDKDGKITMEEIEVYRASRVQGVDANNDGKLSVDELTAMEMKRMEEVARSKAARMVERFDADGDGQLSAAELASRPVPMRMFDRIDTDGDNAISQAEVDAARDRMAERMKDGKHHRRPAPPPMEAPDDGPEGDDN</sequence>
<comment type="caution">
    <text evidence="3">The sequence shown here is derived from an EMBL/GenBank/DDBJ whole genome shotgun (WGS) entry which is preliminary data.</text>
</comment>